<dbReference type="EMBL" id="OV696704">
    <property type="protein sequence ID" value="CAH1251743.1"/>
    <property type="molecule type" value="Genomic_DNA"/>
</dbReference>
<name>A0A8J9ZDM4_BRALA</name>
<protein>
    <submittedName>
        <fullName evidence="1">Hypp9145 protein</fullName>
    </submittedName>
</protein>
<reference evidence="1" key="1">
    <citation type="submission" date="2022-01" db="EMBL/GenBank/DDBJ databases">
        <authorList>
            <person name="Braso-Vives M."/>
        </authorList>
    </citation>
    <scope>NUCLEOTIDE SEQUENCE</scope>
</reference>
<evidence type="ECO:0000313" key="1">
    <source>
        <dbReference type="EMBL" id="CAH1251743.1"/>
    </source>
</evidence>
<proteinExistence type="predicted"/>
<sequence length="87" mass="9229">MFILVPASCATPAGQEERDPLGHMVSAHTIADILASYTLTQSPLVESARSKLYHMFILVPASCATPAGQVEKDPLGHMVSAHTIADI</sequence>
<accession>A0A8J9ZDM4</accession>
<evidence type="ECO:0000313" key="2">
    <source>
        <dbReference type="Proteomes" id="UP000838412"/>
    </source>
</evidence>
<dbReference type="AlphaFoldDB" id="A0A8J9ZDM4"/>
<keyword evidence="2" id="KW-1185">Reference proteome</keyword>
<gene>
    <name evidence="1" type="primary">Hypp9145</name>
    <name evidence="1" type="ORF">BLAG_LOCUS12044</name>
</gene>
<organism evidence="1 2">
    <name type="scientific">Branchiostoma lanceolatum</name>
    <name type="common">Common lancelet</name>
    <name type="synonym">Amphioxus lanceolatum</name>
    <dbReference type="NCBI Taxonomy" id="7740"/>
    <lineage>
        <taxon>Eukaryota</taxon>
        <taxon>Metazoa</taxon>
        <taxon>Chordata</taxon>
        <taxon>Cephalochordata</taxon>
        <taxon>Leptocardii</taxon>
        <taxon>Amphioxiformes</taxon>
        <taxon>Branchiostomatidae</taxon>
        <taxon>Branchiostoma</taxon>
    </lineage>
</organism>
<dbReference type="Proteomes" id="UP000838412">
    <property type="component" value="Chromosome 19"/>
</dbReference>